<feature type="domain" description="Bifunctional inhibitor/plant lipid transfer protein/seed storage helical" evidence="5">
    <location>
        <begin position="242"/>
        <end position="322"/>
    </location>
</feature>
<dbReference type="InterPro" id="IPR027923">
    <property type="entry name" value="Hydrophob_seed_dom"/>
</dbReference>
<gene>
    <name evidence="6" type="ORF">HU200_007258</name>
</gene>
<evidence type="ECO:0000256" key="1">
    <source>
        <dbReference type="ARBA" id="ARBA00004613"/>
    </source>
</evidence>
<dbReference type="InterPro" id="IPR036312">
    <property type="entry name" value="Bifun_inhib/LTP/seed_sf"/>
</dbReference>
<evidence type="ECO:0000313" key="6">
    <source>
        <dbReference type="EMBL" id="KAF8768700.1"/>
    </source>
</evidence>
<reference evidence="6" key="1">
    <citation type="submission" date="2020-07" db="EMBL/GenBank/DDBJ databases">
        <title>Genome sequence and genetic diversity analysis of an under-domesticated orphan crop, white fonio (Digitaria exilis).</title>
        <authorList>
            <person name="Bennetzen J.L."/>
            <person name="Chen S."/>
            <person name="Ma X."/>
            <person name="Wang X."/>
            <person name="Yssel A.E.J."/>
            <person name="Chaluvadi S.R."/>
            <person name="Johnson M."/>
            <person name="Gangashetty P."/>
            <person name="Hamidou F."/>
            <person name="Sanogo M.D."/>
            <person name="Zwaenepoel A."/>
            <person name="Wallace J."/>
            <person name="Van De Peer Y."/>
            <person name="Van Deynze A."/>
        </authorList>
    </citation>
    <scope>NUCLEOTIDE SEQUENCE</scope>
    <source>
        <tissue evidence="6">Leaves</tissue>
    </source>
</reference>
<evidence type="ECO:0000256" key="4">
    <source>
        <dbReference type="ARBA" id="ARBA00022729"/>
    </source>
</evidence>
<accession>A0A835FPG1</accession>
<dbReference type="Proteomes" id="UP000636709">
    <property type="component" value="Unassembled WGS sequence"/>
</dbReference>
<evidence type="ECO:0000313" key="7">
    <source>
        <dbReference type="Proteomes" id="UP000636709"/>
    </source>
</evidence>
<evidence type="ECO:0000256" key="3">
    <source>
        <dbReference type="ARBA" id="ARBA00022525"/>
    </source>
</evidence>
<sequence length="323" mass="34439">MGLACGAASYLPAVSLFVDTSLSAGKPETARLVARLARSQRAFFVELAVRCLLLVTFPSLRAGTGAHRIEKCQPSGTLQGPRTGHTCGECCKPGHFYFTHRCSPPVTKHTKAIMTLNDFSEGGDGGDPSECDGKYHRNTERVVALSTGWYHKGKRCHRHIRIHGNGRSVLAKVVDECDTLHGCDKPHAFQPPCRPNIVDASKAVWDALGIHHAEEIGEYHAFALFLVFNLLVLGMATDAAKCPIDALNLVACANVLTRLVVLAVGAPGLVPCCSVVAELDDSEAAGCLCAVIKGDVLGTGLNLPIDLKPLLISCGRDDAFTCD</sequence>
<dbReference type="OrthoDB" id="406505at2759"/>
<keyword evidence="3" id="KW-0964">Secreted</keyword>
<dbReference type="InterPro" id="IPR016140">
    <property type="entry name" value="Bifunc_inhib/LTP/seed_store"/>
</dbReference>
<evidence type="ECO:0000256" key="2">
    <source>
        <dbReference type="ARBA" id="ARBA00005592"/>
    </source>
</evidence>
<dbReference type="SUPFAM" id="SSF47699">
    <property type="entry name" value="Bifunctional inhibitor/lipid-transfer protein/seed storage 2S albumin"/>
    <property type="match status" value="1"/>
</dbReference>
<dbReference type="CDD" id="cd22270">
    <property type="entry name" value="DPBB_kiwellin-like"/>
    <property type="match status" value="1"/>
</dbReference>
<organism evidence="6 7">
    <name type="scientific">Digitaria exilis</name>
    <dbReference type="NCBI Taxonomy" id="1010633"/>
    <lineage>
        <taxon>Eukaryota</taxon>
        <taxon>Viridiplantae</taxon>
        <taxon>Streptophyta</taxon>
        <taxon>Embryophyta</taxon>
        <taxon>Tracheophyta</taxon>
        <taxon>Spermatophyta</taxon>
        <taxon>Magnoliopsida</taxon>
        <taxon>Liliopsida</taxon>
        <taxon>Poales</taxon>
        <taxon>Poaceae</taxon>
        <taxon>PACMAD clade</taxon>
        <taxon>Panicoideae</taxon>
        <taxon>Panicodae</taxon>
        <taxon>Paniceae</taxon>
        <taxon>Anthephorinae</taxon>
        <taxon>Digitaria</taxon>
    </lineage>
</organism>
<dbReference type="PANTHER" id="PTHR33191:SF36">
    <property type="entry name" value="RIPENING-RELATED PROTEIN 1"/>
    <property type="match status" value="1"/>
</dbReference>
<dbReference type="CDD" id="cd01958">
    <property type="entry name" value="HPS_like"/>
    <property type="match status" value="1"/>
</dbReference>
<dbReference type="InterPro" id="IPR036908">
    <property type="entry name" value="RlpA-like_sf"/>
</dbReference>
<keyword evidence="7" id="KW-1185">Reference proteome</keyword>
<protein>
    <recommendedName>
        <fullName evidence="5">Bifunctional inhibitor/plant lipid transfer protein/seed storage helical domain-containing protein</fullName>
    </recommendedName>
</protein>
<dbReference type="GO" id="GO:0005576">
    <property type="term" value="C:extracellular region"/>
    <property type="evidence" value="ECO:0007669"/>
    <property type="project" value="UniProtKB-SubCell"/>
</dbReference>
<dbReference type="InterPro" id="IPR039271">
    <property type="entry name" value="Kiwellin-like"/>
</dbReference>
<comment type="caution">
    <text evidence="6">The sequence shown here is derived from an EMBL/GenBank/DDBJ whole genome shotgun (WGS) entry which is preliminary data.</text>
</comment>
<dbReference type="Gene3D" id="1.10.110.10">
    <property type="entry name" value="Plant lipid-transfer and hydrophobic proteins"/>
    <property type="match status" value="1"/>
</dbReference>
<dbReference type="AlphaFoldDB" id="A0A835FPG1"/>
<name>A0A835FPG1_9POAL</name>
<comment type="similarity">
    <text evidence="2">Belongs to the kiwellin family.</text>
</comment>
<dbReference type="Gene3D" id="2.40.40.10">
    <property type="entry name" value="RlpA-like domain"/>
    <property type="match status" value="1"/>
</dbReference>
<dbReference type="SUPFAM" id="SSF50685">
    <property type="entry name" value="Barwin-like endoglucanases"/>
    <property type="match status" value="1"/>
</dbReference>
<dbReference type="PANTHER" id="PTHR33191">
    <property type="entry name" value="RIPENING-RELATED PROTEIN 2-RELATED"/>
    <property type="match status" value="1"/>
</dbReference>
<dbReference type="EMBL" id="JACEFO010000500">
    <property type="protein sequence ID" value="KAF8768700.1"/>
    <property type="molecule type" value="Genomic_DNA"/>
</dbReference>
<dbReference type="SMART" id="SM00499">
    <property type="entry name" value="AAI"/>
    <property type="match status" value="1"/>
</dbReference>
<comment type="subcellular location">
    <subcellularLocation>
        <location evidence="1">Secreted</location>
    </subcellularLocation>
</comment>
<dbReference type="Pfam" id="PF14547">
    <property type="entry name" value="Hydrophob_seed"/>
    <property type="match status" value="1"/>
</dbReference>
<proteinExistence type="inferred from homology"/>
<dbReference type="Pfam" id="PF24300">
    <property type="entry name" value="KWL1"/>
    <property type="match status" value="1"/>
</dbReference>
<evidence type="ECO:0000259" key="5">
    <source>
        <dbReference type="SMART" id="SM00499"/>
    </source>
</evidence>
<keyword evidence="4" id="KW-0732">Signal</keyword>